<dbReference type="AlphaFoldDB" id="A0A364NZB0"/>
<feature type="domain" description="AB hydrolase-1" evidence="2">
    <location>
        <begin position="62"/>
        <end position="173"/>
    </location>
</feature>
<keyword evidence="4" id="KW-1185">Reference proteome</keyword>
<dbReference type="InterPro" id="IPR050266">
    <property type="entry name" value="AB_hydrolase_sf"/>
</dbReference>
<evidence type="ECO:0000313" key="4">
    <source>
        <dbReference type="Proteomes" id="UP000251075"/>
    </source>
</evidence>
<evidence type="ECO:0000256" key="1">
    <source>
        <dbReference type="ARBA" id="ARBA00022801"/>
    </source>
</evidence>
<sequence>MIEAWSCWPGDFPMEAVMTSPILSRRALLTAGSVLTVAACAGPMVGGADGLGHARRGRGAEPVVVLHEWLGDHVNYDPVLPYLSEDRYTYTFADLRGYGWSKGMAGQYSVKEAAADVLALMDRYGHARFHVVGHSMSGMIAQYLALIARERVISVVAISPVPASGFKTDEAGLKRLIAVIDDDAAARAAMEARTAKRYEAAWLDRKLGIARQAATRDSMLGYLGMFTGTDFSAEAKGLPTPLTAIVGEHDIPLYREDSVRKLFAPLYPNFAVSADREAGHYAMLETPVLLAALVERALANPPGGKG</sequence>
<dbReference type="Gene3D" id="3.40.50.1820">
    <property type="entry name" value="alpha/beta hydrolase"/>
    <property type="match status" value="1"/>
</dbReference>
<reference evidence="3 4" key="1">
    <citation type="submission" date="2017-11" db="EMBL/GenBank/DDBJ databases">
        <title>Draft genome sequence of magnetotactic bacterium Magnetospirillum kuznetsovii LBB-42.</title>
        <authorList>
            <person name="Grouzdev D.S."/>
            <person name="Rysina M.S."/>
            <person name="Baslerov R.V."/>
            <person name="Koziaeva V."/>
        </authorList>
    </citation>
    <scope>NUCLEOTIDE SEQUENCE [LARGE SCALE GENOMIC DNA]</scope>
    <source>
        <strain evidence="3 4">LBB-42</strain>
    </source>
</reference>
<dbReference type="PANTHER" id="PTHR43798">
    <property type="entry name" value="MONOACYLGLYCEROL LIPASE"/>
    <property type="match status" value="1"/>
</dbReference>
<dbReference type="GO" id="GO:0016020">
    <property type="term" value="C:membrane"/>
    <property type="evidence" value="ECO:0007669"/>
    <property type="project" value="TreeGrafter"/>
</dbReference>
<dbReference type="InterPro" id="IPR000073">
    <property type="entry name" value="AB_hydrolase_1"/>
</dbReference>
<protein>
    <submittedName>
        <fullName evidence="3">Alpha/beta hydrolase</fullName>
    </submittedName>
</protein>
<dbReference type="Pfam" id="PF00561">
    <property type="entry name" value="Abhydrolase_1"/>
    <property type="match status" value="1"/>
</dbReference>
<dbReference type="SUPFAM" id="SSF53474">
    <property type="entry name" value="alpha/beta-Hydrolases"/>
    <property type="match status" value="1"/>
</dbReference>
<evidence type="ECO:0000313" key="3">
    <source>
        <dbReference type="EMBL" id="RAU22412.1"/>
    </source>
</evidence>
<name>A0A364NZB0_9PROT</name>
<dbReference type="Proteomes" id="UP000251075">
    <property type="component" value="Unassembled WGS sequence"/>
</dbReference>
<organism evidence="3 4">
    <name type="scientific">Paramagnetospirillum kuznetsovii</name>
    <dbReference type="NCBI Taxonomy" id="2053833"/>
    <lineage>
        <taxon>Bacteria</taxon>
        <taxon>Pseudomonadati</taxon>
        <taxon>Pseudomonadota</taxon>
        <taxon>Alphaproteobacteria</taxon>
        <taxon>Rhodospirillales</taxon>
        <taxon>Magnetospirillaceae</taxon>
        <taxon>Paramagnetospirillum</taxon>
    </lineage>
</organism>
<proteinExistence type="predicted"/>
<dbReference type="InterPro" id="IPR029058">
    <property type="entry name" value="AB_hydrolase_fold"/>
</dbReference>
<comment type="caution">
    <text evidence="3">The sequence shown here is derived from an EMBL/GenBank/DDBJ whole genome shotgun (WGS) entry which is preliminary data.</text>
</comment>
<keyword evidence="1 3" id="KW-0378">Hydrolase</keyword>
<dbReference type="GO" id="GO:0016787">
    <property type="term" value="F:hydrolase activity"/>
    <property type="evidence" value="ECO:0007669"/>
    <property type="project" value="UniProtKB-KW"/>
</dbReference>
<accession>A0A364NZB0</accession>
<dbReference type="PANTHER" id="PTHR43798:SF31">
    <property type="entry name" value="AB HYDROLASE SUPERFAMILY PROTEIN YCLE"/>
    <property type="match status" value="1"/>
</dbReference>
<gene>
    <name evidence="3" type="ORF">CU669_06800</name>
</gene>
<evidence type="ECO:0000259" key="2">
    <source>
        <dbReference type="Pfam" id="PF00561"/>
    </source>
</evidence>
<dbReference type="EMBL" id="PGTO01000004">
    <property type="protein sequence ID" value="RAU22412.1"/>
    <property type="molecule type" value="Genomic_DNA"/>
</dbReference>